<proteinExistence type="predicted"/>
<organism evidence="2 3">
    <name type="scientific">Leersia perrieri</name>
    <dbReference type="NCBI Taxonomy" id="77586"/>
    <lineage>
        <taxon>Eukaryota</taxon>
        <taxon>Viridiplantae</taxon>
        <taxon>Streptophyta</taxon>
        <taxon>Embryophyta</taxon>
        <taxon>Tracheophyta</taxon>
        <taxon>Spermatophyta</taxon>
        <taxon>Magnoliopsida</taxon>
        <taxon>Liliopsida</taxon>
        <taxon>Poales</taxon>
        <taxon>Poaceae</taxon>
        <taxon>BOP clade</taxon>
        <taxon>Oryzoideae</taxon>
        <taxon>Oryzeae</taxon>
        <taxon>Oryzinae</taxon>
        <taxon>Leersia</taxon>
    </lineage>
</organism>
<evidence type="ECO:0000256" key="1">
    <source>
        <dbReference type="SAM" id="Coils"/>
    </source>
</evidence>
<keyword evidence="3" id="KW-1185">Reference proteome</keyword>
<dbReference type="AlphaFoldDB" id="A0A0D9WQ11"/>
<accession>A0A0D9WQ11</accession>
<dbReference type="EnsemblPlants" id="LPERR06G11780.1">
    <property type="protein sequence ID" value="LPERR06G11780.1"/>
    <property type="gene ID" value="LPERR06G11780"/>
</dbReference>
<dbReference type="Gramene" id="LPERR06G11780.1">
    <property type="protein sequence ID" value="LPERR06G11780.1"/>
    <property type="gene ID" value="LPERR06G11780"/>
</dbReference>
<feature type="coiled-coil region" evidence="1">
    <location>
        <begin position="67"/>
        <end position="101"/>
    </location>
</feature>
<dbReference type="Proteomes" id="UP000032180">
    <property type="component" value="Chromosome 6"/>
</dbReference>
<evidence type="ECO:0000313" key="3">
    <source>
        <dbReference type="Proteomes" id="UP000032180"/>
    </source>
</evidence>
<protein>
    <submittedName>
        <fullName evidence="2">Uncharacterized protein</fullName>
    </submittedName>
</protein>
<sequence length="163" mass="18479">MDRIEDQMNMMRLIQLMSESSDLVLKVVKNSNAKDVVLSVLAPLVEEGKNVRDELSSYSDLALVEAKKQAKEQVLKLQAKLTWLQGENEELIKAKDSAEKKLAHAITLNVKSHKQANYYKVKLETFSKKHEGKSSYLVSLTRVLFSLLIFSSNSSCRFKEKAC</sequence>
<name>A0A0D9WQ11_9ORYZ</name>
<reference evidence="2 3" key="1">
    <citation type="submission" date="2012-08" db="EMBL/GenBank/DDBJ databases">
        <title>Oryza genome evolution.</title>
        <authorList>
            <person name="Wing R.A."/>
        </authorList>
    </citation>
    <scope>NUCLEOTIDE SEQUENCE</scope>
</reference>
<keyword evidence="1" id="KW-0175">Coiled coil</keyword>
<reference evidence="3" key="2">
    <citation type="submission" date="2013-12" db="EMBL/GenBank/DDBJ databases">
        <authorList>
            <person name="Yu Y."/>
            <person name="Lee S."/>
            <person name="de Baynast K."/>
            <person name="Wissotski M."/>
            <person name="Liu L."/>
            <person name="Talag J."/>
            <person name="Goicoechea J."/>
            <person name="Angelova A."/>
            <person name="Jetty R."/>
            <person name="Kudrna D."/>
            <person name="Golser W."/>
            <person name="Rivera L."/>
            <person name="Zhang J."/>
            <person name="Wing R."/>
        </authorList>
    </citation>
    <scope>NUCLEOTIDE SEQUENCE</scope>
</reference>
<evidence type="ECO:0000313" key="2">
    <source>
        <dbReference type="EnsemblPlants" id="LPERR06G11780.1"/>
    </source>
</evidence>
<reference evidence="2" key="3">
    <citation type="submission" date="2015-04" db="UniProtKB">
        <authorList>
            <consortium name="EnsemblPlants"/>
        </authorList>
    </citation>
    <scope>IDENTIFICATION</scope>
</reference>
<dbReference type="HOGENOM" id="CLU_1629460_0_0_1"/>